<proteinExistence type="predicted"/>
<organism evidence="2">
    <name type="scientific">Lotharella oceanica</name>
    <dbReference type="NCBI Taxonomy" id="641309"/>
    <lineage>
        <taxon>Eukaryota</taxon>
        <taxon>Sar</taxon>
        <taxon>Rhizaria</taxon>
        <taxon>Cercozoa</taxon>
        <taxon>Chlorarachniophyceae</taxon>
        <taxon>Lotharella</taxon>
    </lineage>
</organism>
<accession>A0A7S2U315</accession>
<gene>
    <name evidence="2" type="ORF">LSP00402_LOCUS21449</name>
</gene>
<evidence type="ECO:0000256" key="1">
    <source>
        <dbReference type="SAM" id="SignalP"/>
    </source>
</evidence>
<sequence>MHRAGLVSIMFLAQAGAVWVNKTETQASEPLRIFMCVTGQSGRLETGSKIEKFLKVNHDKGHIIDVAAVLDHRDHPRFVNQLHVGEEDPHAVRISSFKPYTRYIRDVKFHQPDEPEVPARYKENIMQDHKPNVDPNDRARNHVRQFTAIQRCYDEMRDLEFLAGEKYDEILRIRDDAYILAPMTLISEMKEEKRPDILTNHCDNWDGLNDKAVLMPRSSAETYFKGFLKELYLNGPRDAFVKNPETLTFSFLTHEGMNIMQSGMDMPVTCLRGSVTDGSGCLHMRTMNCWKQLFDDMHFDVKREASLPWCEEDVEIDYQENPDKLPHQ</sequence>
<dbReference type="EMBL" id="HBHP01034879">
    <property type="protein sequence ID" value="CAD9777433.1"/>
    <property type="molecule type" value="Transcribed_RNA"/>
</dbReference>
<feature type="chain" id="PRO_5031209781" evidence="1">
    <location>
        <begin position="18"/>
        <end position="328"/>
    </location>
</feature>
<keyword evidence="1" id="KW-0732">Signal</keyword>
<dbReference type="AlphaFoldDB" id="A0A7S2U315"/>
<feature type="signal peptide" evidence="1">
    <location>
        <begin position="1"/>
        <end position="17"/>
    </location>
</feature>
<name>A0A7S2U315_9EUKA</name>
<protein>
    <submittedName>
        <fullName evidence="2">Uncharacterized protein</fullName>
    </submittedName>
</protein>
<reference evidence="2" key="1">
    <citation type="submission" date="2021-01" db="EMBL/GenBank/DDBJ databases">
        <authorList>
            <person name="Corre E."/>
            <person name="Pelletier E."/>
            <person name="Niang G."/>
            <person name="Scheremetjew M."/>
            <person name="Finn R."/>
            <person name="Kale V."/>
            <person name="Holt S."/>
            <person name="Cochrane G."/>
            <person name="Meng A."/>
            <person name="Brown T."/>
            <person name="Cohen L."/>
        </authorList>
    </citation>
    <scope>NUCLEOTIDE SEQUENCE</scope>
    <source>
        <strain evidence="2">CCMP622</strain>
    </source>
</reference>
<evidence type="ECO:0000313" key="2">
    <source>
        <dbReference type="EMBL" id="CAD9777433.1"/>
    </source>
</evidence>